<accession>A0A0C3E839</accession>
<dbReference type="AlphaFoldDB" id="A0A0C3E839"/>
<proteinExistence type="predicted"/>
<dbReference type="Proteomes" id="UP000031977">
    <property type="component" value="Unassembled WGS sequence"/>
</dbReference>
<feature type="region of interest" description="Disordered" evidence="1">
    <location>
        <begin position="78"/>
        <end position="100"/>
    </location>
</feature>
<evidence type="ECO:0000313" key="3">
    <source>
        <dbReference type="Proteomes" id="UP000031977"/>
    </source>
</evidence>
<feature type="region of interest" description="Disordered" evidence="1">
    <location>
        <begin position="1"/>
        <end position="25"/>
    </location>
</feature>
<comment type="caution">
    <text evidence="2">The sequence shown here is derived from an EMBL/GenBank/DDBJ whole genome shotgun (WGS) entry which is preliminary data.</text>
</comment>
<feature type="compositionally biased region" description="Polar residues" evidence="1">
    <location>
        <begin position="1"/>
        <end position="15"/>
    </location>
</feature>
<organism evidence="2 3">
    <name type="scientific">Vibrio mytili</name>
    <dbReference type="NCBI Taxonomy" id="50718"/>
    <lineage>
        <taxon>Bacteria</taxon>
        <taxon>Pseudomonadati</taxon>
        <taxon>Pseudomonadota</taxon>
        <taxon>Gammaproteobacteria</taxon>
        <taxon>Vibrionales</taxon>
        <taxon>Vibrionaceae</taxon>
        <taxon>Vibrio</taxon>
    </lineage>
</organism>
<dbReference type="EMBL" id="JXOK01000049">
    <property type="protein sequence ID" value="KIN10573.1"/>
    <property type="molecule type" value="Genomic_DNA"/>
</dbReference>
<name>A0A0C3E839_9VIBR</name>
<sequence length="100" mass="11558">MTDSWLTPKNDQNQGGMRDHDLHTSRAHVHNAIKKKHHSISLTTLAFLYVEWDCWCILILFHPDYNRRLWHLTRSADLDESSARGLTQKSIPPVGNFAPP</sequence>
<keyword evidence="3" id="KW-1185">Reference proteome</keyword>
<evidence type="ECO:0000313" key="2">
    <source>
        <dbReference type="EMBL" id="KIN10573.1"/>
    </source>
</evidence>
<protein>
    <submittedName>
        <fullName evidence="2">Uncharacterized protein</fullName>
    </submittedName>
</protein>
<reference evidence="2 3" key="1">
    <citation type="submission" date="2015-01" db="EMBL/GenBank/DDBJ databases">
        <title>Draft genome of Vibrio mytili type strain CAIM 528.</title>
        <authorList>
            <person name="Gonzalez-Castillo A."/>
            <person name="Gomez-Gil B."/>
            <person name="Enciso-Ibarra J."/>
        </authorList>
    </citation>
    <scope>NUCLEOTIDE SEQUENCE [LARGE SCALE GENOMIC DNA]</scope>
    <source>
        <strain evidence="2 3">CAIM 528</strain>
    </source>
</reference>
<evidence type="ECO:0000256" key="1">
    <source>
        <dbReference type="SAM" id="MobiDB-lite"/>
    </source>
</evidence>
<gene>
    <name evidence="2" type="ORF">SU60_13275</name>
</gene>